<dbReference type="Gene3D" id="2.40.100.10">
    <property type="entry name" value="Cyclophilin-like"/>
    <property type="match status" value="1"/>
</dbReference>
<feature type="domain" description="Carboxyltransferase" evidence="4">
    <location>
        <begin position="23"/>
        <end position="306"/>
    </location>
</feature>
<accession>A0ABT1XHT7</accession>
<evidence type="ECO:0000313" key="5">
    <source>
        <dbReference type="EMBL" id="MCR2746861.1"/>
    </source>
</evidence>
<reference evidence="5" key="1">
    <citation type="submission" date="2022-07" db="EMBL/GenBank/DDBJ databases">
        <authorList>
            <person name="Xamxidin M."/>
        </authorList>
    </citation>
    <scope>NUCLEOTIDE SEQUENCE</scope>
    <source>
        <strain evidence="5">YS8-69</strain>
    </source>
</reference>
<dbReference type="InterPro" id="IPR052708">
    <property type="entry name" value="PxpC"/>
</dbReference>
<evidence type="ECO:0000256" key="3">
    <source>
        <dbReference type="ARBA" id="ARBA00022840"/>
    </source>
</evidence>
<organism evidence="5 6">
    <name type="scientific">Limnobacter parvus</name>
    <dbReference type="NCBI Taxonomy" id="2939690"/>
    <lineage>
        <taxon>Bacteria</taxon>
        <taxon>Pseudomonadati</taxon>
        <taxon>Pseudomonadota</taxon>
        <taxon>Betaproteobacteria</taxon>
        <taxon>Burkholderiales</taxon>
        <taxon>Burkholderiaceae</taxon>
        <taxon>Limnobacter</taxon>
    </lineage>
</organism>
<evidence type="ECO:0000256" key="1">
    <source>
        <dbReference type="ARBA" id="ARBA00022741"/>
    </source>
</evidence>
<dbReference type="InterPro" id="IPR029000">
    <property type="entry name" value="Cyclophilin-like_dom_sf"/>
</dbReference>
<dbReference type="PANTHER" id="PTHR43309">
    <property type="entry name" value="5-OXOPROLINASE SUBUNIT C"/>
    <property type="match status" value="1"/>
</dbReference>
<keyword evidence="6" id="KW-1185">Reference proteome</keyword>
<evidence type="ECO:0000256" key="2">
    <source>
        <dbReference type="ARBA" id="ARBA00022801"/>
    </source>
</evidence>
<sequence length="324" mass="34939">MLKLVKAQGQGIVSDKGRWGYQYQGVPVGGVLDEFSFAVGNLALGNPENAACLELMGQFDFVCGKPCQVFLANRGAQALLNNKPVLGGRVLKLQEGDLLRTKPPWLGFWNMLCVQGGVNVPLVMGSRSTCLPAGFGGYLGRALQVGDEIHAGDKFTATLVSEVRLGLPTASLDPTKCLQVRCLAGPEFDALTEESKQVFVSQAFMLGQQSSRMAYRLESAGSVLSMKHPLSLRSNAVHPGMVQLPPSGQPIVLLSDAQVTGGYPRIASVLASELWKFAHLGGGQGVHWVLVDAAQATRLQLQHEQETRRYHHAIESNNSENYVD</sequence>
<comment type="caution">
    <text evidence="5">The sequence shown here is derived from an EMBL/GenBank/DDBJ whole genome shotgun (WGS) entry which is preliminary data.</text>
</comment>
<dbReference type="EMBL" id="JANKHG010000017">
    <property type="protein sequence ID" value="MCR2746861.1"/>
    <property type="molecule type" value="Genomic_DNA"/>
</dbReference>
<keyword evidence="2" id="KW-0378">Hydrolase</keyword>
<dbReference type="Proteomes" id="UP001165267">
    <property type="component" value="Unassembled WGS sequence"/>
</dbReference>
<evidence type="ECO:0000313" key="6">
    <source>
        <dbReference type="Proteomes" id="UP001165267"/>
    </source>
</evidence>
<dbReference type="PANTHER" id="PTHR43309:SF3">
    <property type="entry name" value="5-OXOPROLINASE SUBUNIT C"/>
    <property type="match status" value="1"/>
</dbReference>
<dbReference type="RefSeq" id="WP_257512071.1">
    <property type="nucleotide sequence ID" value="NZ_JANKHG010000017.1"/>
</dbReference>
<name>A0ABT1XHT7_9BURK</name>
<dbReference type="InterPro" id="IPR003778">
    <property type="entry name" value="CT_A_B"/>
</dbReference>
<protein>
    <submittedName>
        <fullName evidence="5">Biotin-dependent carboxyltransferase family protein</fullName>
    </submittedName>
</protein>
<keyword evidence="3" id="KW-0067">ATP-binding</keyword>
<evidence type="ECO:0000259" key="4">
    <source>
        <dbReference type="SMART" id="SM00797"/>
    </source>
</evidence>
<gene>
    <name evidence="5" type="ORF">NSP04_09395</name>
</gene>
<dbReference type="Pfam" id="PF02626">
    <property type="entry name" value="CT_A_B"/>
    <property type="match status" value="1"/>
</dbReference>
<proteinExistence type="predicted"/>
<keyword evidence="1" id="KW-0547">Nucleotide-binding</keyword>
<dbReference type="SMART" id="SM00797">
    <property type="entry name" value="AHS2"/>
    <property type="match status" value="1"/>
</dbReference>